<dbReference type="PANTHER" id="PTHR34220">
    <property type="entry name" value="SENSOR HISTIDINE KINASE YPDA"/>
    <property type="match status" value="1"/>
</dbReference>
<dbReference type="PRINTS" id="PR00344">
    <property type="entry name" value="BCTRLSENSOR"/>
</dbReference>
<evidence type="ECO:0000256" key="5">
    <source>
        <dbReference type="ARBA" id="ARBA00022553"/>
    </source>
</evidence>
<protein>
    <recommendedName>
        <fullName evidence="3">histidine kinase</fullName>
        <ecNumber evidence="3">2.7.13.3</ecNumber>
    </recommendedName>
</protein>
<dbReference type="PROSITE" id="PS50885">
    <property type="entry name" value="HAMP"/>
    <property type="match status" value="1"/>
</dbReference>
<keyword evidence="10" id="KW-0812">Transmembrane</keyword>
<accession>A0A3S1B6E4</accession>
<keyword evidence="5" id="KW-0597">Phosphoprotein</keyword>
<dbReference type="GO" id="GO:0005886">
    <property type="term" value="C:plasma membrane"/>
    <property type="evidence" value="ECO:0007669"/>
    <property type="project" value="UniProtKB-SubCell"/>
</dbReference>
<dbReference type="InterPro" id="IPR036890">
    <property type="entry name" value="HATPase_C_sf"/>
</dbReference>
<keyword evidence="4" id="KW-1003">Cell membrane</keyword>
<dbReference type="PANTHER" id="PTHR34220:SF7">
    <property type="entry name" value="SENSOR HISTIDINE KINASE YPDA"/>
    <property type="match status" value="1"/>
</dbReference>
<keyword evidence="9 10" id="KW-0472">Membrane</keyword>
<evidence type="ECO:0000256" key="10">
    <source>
        <dbReference type="SAM" id="Phobius"/>
    </source>
</evidence>
<evidence type="ECO:0000256" key="8">
    <source>
        <dbReference type="ARBA" id="ARBA00023012"/>
    </source>
</evidence>
<dbReference type="CDD" id="cd06225">
    <property type="entry name" value="HAMP"/>
    <property type="match status" value="1"/>
</dbReference>
<dbReference type="OrthoDB" id="9776552at2"/>
<evidence type="ECO:0000256" key="1">
    <source>
        <dbReference type="ARBA" id="ARBA00000085"/>
    </source>
</evidence>
<sequence>MKHSLRTYLSSSVKRKMITMVVIMLIFVVSIIDMVTYIVSFNFHLKDAQSNDAQKVQFMSENMDDAISYMGKLMDSISQDAELQTMLQASQMMSYEQRRQLEQVLLAKVMYSTDKFESVYLFNTEDFLVKLNYNPSGNPNIQDDVQSQLRKQRYDTVGRITWRVNNGVIYVERAIRQRDSLKMLGYITISLQDDYLKQRLQSETSRYSLVFDEKDNLLVSSSEDPKINAQDLLTKAKDKAVGVPTLLEVEPFGKMLFTTYVSDQANWRVVSLVPLKEISKGTELIGQWIIGIGLIGVLVGVVLTWLSTKHLIAPLHDLKKVMDQVETDEFDQKVDIRRRDEFGRLGRSFNRMMHKINYLISEVYQKELAQRESEFRALKAQINPHFLYNTLDTIRWLSMYGENKKIENVAVSLAHLLKSNLVDGKDMIPVQSELDYINAYLSIQKTRFENKIQIAIHIEDSLKELYIPRFVLQPIVENSFVHGLENKIGTGHLSIIGVRDSNYVKLRVIDDGVGIEENKRIVLLQSNGEENPGSAKGTGNGLKNVHKRIQMLFGEPYGLTIVSAENSGTIIEIILPIVKYPGDPYRSEEKGELAGV</sequence>
<comment type="catalytic activity">
    <reaction evidence="1">
        <text>ATP + protein L-histidine = ADP + protein N-phospho-L-histidine.</text>
        <dbReference type="EC" id="2.7.13.3"/>
    </reaction>
</comment>
<keyword evidence="7 12" id="KW-0418">Kinase</keyword>
<feature type="transmembrane region" description="Helical" evidence="10">
    <location>
        <begin position="285"/>
        <end position="306"/>
    </location>
</feature>
<evidence type="ECO:0000313" key="12">
    <source>
        <dbReference type="EMBL" id="RUT29651.1"/>
    </source>
</evidence>
<feature type="transmembrane region" description="Helical" evidence="10">
    <location>
        <begin position="21"/>
        <end position="45"/>
    </location>
</feature>
<evidence type="ECO:0000313" key="13">
    <source>
        <dbReference type="Proteomes" id="UP000272464"/>
    </source>
</evidence>
<dbReference type="Gene3D" id="6.10.340.10">
    <property type="match status" value="1"/>
</dbReference>
<dbReference type="EMBL" id="RZNX01000006">
    <property type="protein sequence ID" value="RUT29651.1"/>
    <property type="molecule type" value="Genomic_DNA"/>
</dbReference>
<dbReference type="Proteomes" id="UP000272464">
    <property type="component" value="Unassembled WGS sequence"/>
</dbReference>
<evidence type="ECO:0000256" key="9">
    <source>
        <dbReference type="ARBA" id="ARBA00023136"/>
    </source>
</evidence>
<dbReference type="SUPFAM" id="SSF55874">
    <property type="entry name" value="ATPase domain of HSP90 chaperone/DNA topoisomerase II/histidine kinase"/>
    <property type="match status" value="1"/>
</dbReference>
<evidence type="ECO:0000256" key="7">
    <source>
        <dbReference type="ARBA" id="ARBA00022777"/>
    </source>
</evidence>
<dbReference type="AlphaFoldDB" id="A0A3S1B6E4"/>
<dbReference type="InterPro" id="IPR003660">
    <property type="entry name" value="HAMP_dom"/>
</dbReference>
<comment type="caution">
    <text evidence="12">The sequence shown here is derived from an EMBL/GenBank/DDBJ whole genome shotgun (WGS) entry which is preliminary data.</text>
</comment>
<proteinExistence type="predicted"/>
<dbReference type="Pfam" id="PF06580">
    <property type="entry name" value="His_kinase"/>
    <property type="match status" value="1"/>
</dbReference>
<dbReference type="EC" id="2.7.13.3" evidence="3"/>
<dbReference type="SMART" id="SM00304">
    <property type="entry name" value="HAMP"/>
    <property type="match status" value="1"/>
</dbReference>
<dbReference type="InterPro" id="IPR003594">
    <property type="entry name" value="HATPase_dom"/>
</dbReference>
<evidence type="ECO:0000256" key="2">
    <source>
        <dbReference type="ARBA" id="ARBA00004651"/>
    </source>
</evidence>
<evidence type="ECO:0000256" key="6">
    <source>
        <dbReference type="ARBA" id="ARBA00022679"/>
    </source>
</evidence>
<comment type="subcellular location">
    <subcellularLocation>
        <location evidence="2">Cell membrane</location>
        <topology evidence="2">Multi-pass membrane protein</topology>
    </subcellularLocation>
</comment>
<dbReference type="InterPro" id="IPR050640">
    <property type="entry name" value="Bact_2-comp_sensor_kinase"/>
</dbReference>
<dbReference type="InterPro" id="IPR010559">
    <property type="entry name" value="Sig_transdc_His_kin_internal"/>
</dbReference>
<evidence type="ECO:0000259" key="11">
    <source>
        <dbReference type="PROSITE" id="PS50885"/>
    </source>
</evidence>
<dbReference type="InterPro" id="IPR004358">
    <property type="entry name" value="Sig_transdc_His_kin-like_C"/>
</dbReference>
<dbReference type="SUPFAM" id="SSF158472">
    <property type="entry name" value="HAMP domain-like"/>
    <property type="match status" value="1"/>
</dbReference>
<dbReference type="Pfam" id="PF00672">
    <property type="entry name" value="HAMP"/>
    <property type="match status" value="1"/>
</dbReference>
<dbReference type="SMART" id="SM00387">
    <property type="entry name" value="HATPase_c"/>
    <property type="match status" value="1"/>
</dbReference>
<dbReference type="GO" id="GO:0000155">
    <property type="term" value="F:phosphorelay sensor kinase activity"/>
    <property type="evidence" value="ECO:0007669"/>
    <property type="project" value="InterPro"/>
</dbReference>
<reference evidence="12 13" key="1">
    <citation type="submission" date="2018-12" db="EMBL/GenBank/DDBJ databases">
        <authorList>
            <person name="Sun L."/>
            <person name="Chen Z."/>
        </authorList>
    </citation>
    <scope>NUCLEOTIDE SEQUENCE [LARGE SCALE GENOMIC DNA]</scope>
    <source>
        <strain evidence="12 13">3-5-3</strain>
    </source>
</reference>
<feature type="domain" description="HAMP" evidence="11">
    <location>
        <begin position="309"/>
        <end position="361"/>
    </location>
</feature>
<keyword evidence="13" id="KW-1185">Reference proteome</keyword>
<keyword evidence="6" id="KW-0808">Transferase</keyword>
<gene>
    <name evidence="12" type="ORF">EJP77_14885</name>
</gene>
<evidence type="ECO:0000256" key="3">
    <source>
        <dbReference type="ARBA" id="ARBA00012438"/>
    </source>
</evidence>
<organism evidence="12 13">
    <name type="scientific">Paenibacillus zeisoli</name>
    <dbReference type="NCBI Taxonomy" id="2496267"/>
    <lineage>
        <taxon>Bacteria</taxon>
        <taxon>Bacillati</taxon>
        <taxon>Bacillota</taxon>
        <taxon>Bacilli</taxon>
        <taxon>Bacillales</taxon>
        <taxon>Paenibacillaceae</taxon>
        <taxon>Paenibacillus</taxon>
    </lineage>
</organism>
<name>A0A3S1B6E4_9BACL</name>
<dbReference type="RefSeq" id="WP_127200034.1">
    <property type="nucleotide sequence ID" value="NZ_RZNX01000006.1"/>
</dbReference>
<dbReference type="Gene3D" id="3.30.565.10">
    <property type="entry name" value="Histidine kinase-like ATPase, C-terminal domain"/>
    <property type="match status" value="1"/>
</dbReference>
<keyword evidence="10" id="KW-1133">Transmembrane helix</keyword>
<dbReference type="Pfam" id="PF02518">
    <property type="entry name" value="HATPase_c"/>
    <property type="match status" value="1"/>
</dbReference>
<evidence type="ECO:0000256" key="4">
    <source>
        <dbReference type="ARBA" id="ARBA00022475"/>
    </source>
</evidence>
<keyword evidence="8" id="KW-0902">Two-component regulatory system</keyword>